<dbReference type="Proteomes" id="UP000321230">
    <property type="component" value="Unassembled WGS sequence"/>
</dbReference>
<dbReference type="GO" id="GO:0016491">
    <property type="term" value="F:oxidoreductase activity"/>
    <property type="evidence" value="ECO:0007669"/>
    <property type="project" value="UniProtKB-KW"/>
</dbReference>
<reference evidence="3 4" key="1">
    <citation type="submission" date="2019-07" db="EMBL/GenBank/DDBJ databases">
        <title>Whole genome shotgun sequence of Gluconobacter wancherniae NBRC 103581.</title>
        <authorList>
            <person name="Hosoyama A."/>
            <person name="Uohara A."/>
            <person name="Ohji S."/>
            <person name="Ichikawa N."/>
        </authorList>
    </citation>
    <scope>NUCLEOTIDE SEQUENCE [LARGE SCALE GENOMIC DNA]</scope>
    <source>
        <strain evidence="3 4">NBRC 103581</strain>
    </source>
</reference>
<keyword evidence="4" id="KW-1185">Reference proteome</keyword>
<protein>
    <recommendedName>
        <fullName evidence="2">Vanillate O-demethylase oxygenase-like C-terminal catalytic domain-containing protein</fullName>
    </recommendedName>
</protein>
<feature type="domain" description="Vanillate O-demethylase oxygenase-like C-terminal catalytic" evidence="2">
    <location>
        <begin position="28"/>
        <end position="87"/>
    </location>
</feature>
<dbReference type="InterPro" id="IPR044043">
    <property type="entry name" value="VanA_C_cat"/>
</dbReference>
<gene>
    <name evidence="3" type="ORF">GWA01_00360</name>
</gene>
<evidence type="ECO:0000256" key="1">
    <source>
        <dbReference type="ARBA" id="ARBA00023002"/>
    </source>
</evidence>
<evidence type="ECO:0000313" key="3">
    <source>
        <dbReference type="EMBL" id="GEK92266.1"/>
    </source>
</evidence>
<dbReference type="SUPFAM" id="SSF55961">
    <property type="entry name" value="Bet v1-like"/>
    <property type="match status" value="1"/>
</dbReference>
<evidence type="ECO:0000313" key="4">
    <source>
        <dbReference type="Proteomes" id="UP000321230"/>
    </source>
</evidence>
<evidence type="ECO:0000259" key="2">
    <source>
        <dbReference type="Pfam" id="PF19112"/>
    </source>
</evidence>
<proteinExistence type="predicted"/>
<dbReference type="EMBL" id="BJUZ01000001">
    <property type="protein sequence ID" value="GEK92266.1"/>
    <property type="molecule type" value="Genomic_DNA"/>
</dbReference>
<dbReference type="Pfam" id="PF19112">
    <property type="entry name" value="VanA_C"/>
    <property type="match status" value="1"/>
</dbReference>
<accession>A0A511AVT5</accession>
<name>A0A511AVT5_9PROT</name>
<dbReference type="Gene3D" id="3.90.380.10">
    <property type="entry name" value="Naphthalene 1,2-dioxygenase Alpha Subunit, Chain A, domain 1"/>
    <property type="match status" value="1"/>
</dbReference>
<dbReference type="AlphaFoldDB" id="A0A511AVT5"/>
<comment type="caution">
    <text evidence="3">The sequence shown here is derived from an EMBL/GenBank/DDBJ whole genome shotgun (WGS) entry which is preliminary data.</text>
</comment>
<keyword evidence="1" id="KW-0560">Oxidoreductase</keyword>
<sequence length="96" mass="10974">MTEIDTETLAQWYSLAMLSTIEAHPVMFLIDDTSPLDALIEFQQLTFLQDRIILENQHPHLLSLDGTMEIPALVDRASVAYRRWLKSRGVRYGALA</sequence>
<organism evidence="3 4">
    <name type="scientific">Gluconobacter wancherniae NBRC 103581</name>
    <dbReference type="NCBI Taxonomy" id="656744"/>
    <lineage>
        <taxon>Bacteria</taxon>
        <taxon>Pseudomonadati</taxon>
        <taxon>Pseudomonadota</taxon>
        <taxon>Alphaproteobacteria</taxon>
        <taxon>Acetobacterales</taxon>
        <taxon>Acetobacteraceae</taxon>
        <taxon>Gluconobacter</taxon>
    </lineage>
</organism>